<comment type="caution">
    <text evidence="1">The sequence shown here is derived from an EMBL/GenBank/DDBJ whole genome shotgun (WGS) entry which is preliminary data.</text>
</comment>
<dbReference type="InterPro" id="IPR035073">
    <property type="entry name" value="At2g17340_3_helix_bundle"/>
</dbReference>
<dbReference type="EMBL" id="CAXHTB010000003">
    <property type="protein sequence ID" value="CAL0303541.1"/>
    <property type="molecule type" value="Genomic_DNA"/>
</dbReference>
<name>A0AAV1W342_LUPLU</name>
<proteinExistence type="predicted"/>
<organism evidence="1 2">
    <name type="scientific">Lupinus luteus</name>
    <name type="common">European yellow lupine</name>
    <dbReference type="NCBI Taxonomy" id="3873"/>
    <lineage>
        <taxon>Eukaryota</taxon>
        <taxon>Viridiplantae</taxon>
        <taxon>Streptophyta</taxon>
        <taxon>Embryophyta</taxon>
        <taxon>Tracheophyta</taxon>
        <taxon>Spermatophyta</taxon>
        <taxon>Magnoliopsida</taxon>
        <taxon>eudicotyledons</taxon>
        <taxon>Gunneridae</taxon>
        <taxon>Pentapetalae</taxon>
        <taxon>rosids</taxon>
        <taxon>fabids</taxon>
        <taxon>Fabales</taxon>
        <taxon>Fabaceae</taxon>
        <taxon>Papilionoideae</taxon>
        <taxon>50 kb inversion clade</taxon>
        <taxon>genistoids sensu lato</taxon>
        <taxon>core genistoids</taxon>
        <taxon>Genisteae</taxon>
        <taxon>Lupinus</taxon>
    </lineage>
</organism>
<dbReference type="SUPFAM" id="SSF111321">
    <property type="entry name" value="AF1104-like"/>
    <property type="match status" value="1"/>
</dbReference>
<evidence type="ECO:0000313" key="1">
    <source>
        <dbReference type="EMBL" id="CAL0303541.1"/>
    </source>
</evidence>
<accession>A0AAV1W342</accession>
<dbReference type="Gene3D" id="1.20.1700.10">
    <property type="entry name" value="AF1104-like"/>
    <property type="match status" value="1"/>
</dbReference>
<sequence length="135" mass="14741">MVFANCIFCLCIDYKRYTDILEDLKKDPESHGGPPDCIGGGGFSSFSADSLKDEEGPLVGVSTSNLFIANSGNDLPVIDHTRVLQELAYLATDADLVVLVRMVSFSLDIVMVLLEFKTQEMEGGELKQLNIEPPP</sequence>
<dbReference type="AlphaFoldDB" id="A0AAV1W342"/>
<protein>
    <submittedName>
        <fullName evidence="1">Uncharacterized protein</fullName>
    </submittedName>
</protein>
<dbReference type="Proteomes" id="UP001497480">
    <property type="component" value="Unassembled WGS sequence"/>
</dbReference>
<keyword evidence="2" id="KW-1185">Reference proteome</keyword>
<dbReference type="InterPro" id="IPR036075">
    <property type="entry name" value="ARMT-1-like_metal-bd_sf"/>
</dbReference>
<gene>
    <name evidence="1" type="ORF">LLUT_LOCUS4601</name>
</gene>
<reference evidence="1 2" key="1">
    <citation type="submission" date="2024-03" db="EMBL/GenBank/DDBJ databases">
        <authorList>
            <person name="Martinez-Hernandez J."/>
        </authorList>
    </citation>
    <scope>NUCLEOTIDE SEQUENCE [LARGE SCALE GENOMIC DNA]</scope>
</reference>
<evidence type="ECO:0000313" key="2">
    <source>
        <dbReference type="Proteomes" id="UP001497480"/>
    </source>
</evidence>